<gene>
    <name evidence="2" type="ORF">GCM10023095_05050</name>
</gene>
<dbReference type="Proteomes" id="UP001501321">
    <property type="component" value="Unassembled WGS sequence"/>
</dbReference>
<name>A0ABP8PXT5_9GAMM</name>
<dbReference type="RefSeq" id="WP_345009742.1">
    <property type="nucleotide sequence ID" value="NZ_BAABFC010000002.1"/>
</dbReference>
<protein>
    <submittedName>
        <fullName evidence="2">Uncharacterized protein</fullName>
    </submittedName>
</protein>
<organism evidence="2 3">
    <name type="scientific">Pseudaeromonas paramecii</name>
    <dbReference type="NCBI Taxonomy" id="2138166"/>
    <lineage>
        <taxon>Bacteria</taxon>
        <taxon>Pseudomonadati</taxon>
        <taxon>Pseudomonadota</taxon>
        <taxon>Gammaproteobacteria</taxon>
        <taxon>Aeromonadales</taxon>
        <taxon>Aeromonadaceae</taxon>
        <taxon>Pseudaeromonas</taxon>
    </lineage>
</organism>
<keyword evidence="3" id="KW-1185">Reference proteome</keyword>
<evidence type="ECO:0000256" key="1">
    <source>
        <dbReference type="SAM" id="Phobius"/>
    </source>
</evidence>
<proteinExistence type="predicted"/>
<feature type="transmembrane region" description="Helical" evidence="1">
    <location>
        <begin position="37"/>
        <end position="57"/>
    </location>
</feature>
<keyword evidence="1" id="KW-0472">Membrane</keyword>
<keyword evidence="1" id="KW-0812">Transmembrane</keyword>
<sequence>MVEVGDNNRLVVNGKDEYKINRMRSIYVRRLGVRDQFVHFLACGVSCSAVSWAAAYWMPFWSAYISLLFFAVGLLWGLCTFRYYELRAVFKAVDETGDFDVAIARGVCQQRLSRFDEVVKLLSPQCA</sequence>
<accession>A0ABP8PXT5</accession>
<comment type="caution">
    <text evidence="2">The sequence shown here is derived from an EMBL/GenBank/DDBJ whole genome shotgun (WGS) entry which is preliminary data.</text>
</comment>
<feature type="transmembrane region" description="Helical" evidence="1">
    <location>
        <begin position="63"/>
        <end position="84"/>
    </location>
</feature>
<keyword evidence="1" id="KW-1133">Transmembrane helix</keyword>
<evidence type="ECO:0000313" key="3">
    <source>
        <dbReference type="Proteomes" id="UP001501321"/>
    </source>
</evidence>
<dbReference type="EMBL" id="BAABFC010000002">
    <property type="protein sequence ID" value="GAA4494010.1"/>
    <property type="molecule type" value="Genomic_DNA"/>
</dbReference>
<evidence type="ECO:0000313" key="2">
    <source>
        <dbReference type="EMBL" id="GAA4494010.1"/>
    </source>
</evidence>
<reference evidence="3" key="1">
    <citation type="journal article" date="2019" name="Int. J. Syst. Evol. Microbiol.">
        <title>The Global Catalogue of Microorganisms (GCM) 10K type strain sequencing project: providing services to taxonomists for standard genome sequencing and annotation.</title>
        <authorList>
            <consortium name="The Broad Institute Genomics Platform"/>
            <consortium name="The Broad Institute Genome Sequencing Center for Infectious Disease"/>
            <person name="Wu L."/>
            <person name="Ma J."/>
        </authorList>
    </citation>
    <scope>NUCLEOTIDE SEQUENCE [LARGE SCALE GENOMIC DNA]</scope>
    <source>
        <strain evidence="3">JCM 32226</strain>
    </source>
</reference>